<dbReference type="EMBL" id="CP030057">
    <property type="protein sequence ID" value="QOZ60578.1"/>
    <property type="molecule type" value="Genomic_DNA"/>
</dbReference>
<dbReference type="AlphaFoldDB" id="A0A410V779"/>
<protein>
    <submittedName>
        <fullName evidence="1">Uncharacterized protein</fullName>
    </submittedName>
</protein>
<reference evidence="2 3" key="2">
    <citation type="submission" date="2018-06" db="EMBL/GenBank/DDBJ databases">
        <title>Comparative genomics of rhizobia nodulating Arachis hypogaea in China.</title>
        <authorList>
            <person name="Li Y."/>
        </authorList>
    </citation>
    <scope>NUCLEOTIDE SEQUENCE [LARGE SCALE GENOMIC DNA]</scope>
    <source>
        <strain evidence="2 3">CCBAU 51658</strain>
    </source>
</reference>
<keyword evidence="3" id="KW-1185">Reference proteome</keyword>
<proteinExistence type="predicted"/>
<evidence type="ECO:0000313" key="2">
    <source>
        <dbReference type="EMBL" id="QOZ60578.1"/>
    </source>
</evidence>
<dbReference type="Proteomes" id="UP000625079">
    <property type="component" value="Unassembled WGS sequence"/>
</dbReference>
<accession>A0A410V779</accession>
<dbReference type="Proteomes" id="UP000593880">
    <property type="component" value="Chromosome"/>
</dbReference>
<organism evidence="1 4">
    <name type="scientific">Bradyrhizobium guangdongense</name>
    <dbReference type="NCBI Taxonomy" id="1325090"/>
    <lineage>
        <taxon>Bacteria</taxon>
        <taxon>Pseudomonadati</taxon>
        <taxon>Pseudomonadota</taxon>
        <taxon>Alphaproteobacteria</taxon>
        <taxon>Hyphomicrobiales</taxon>
        <taxon>Nitrobacteraceae</taxon>
        <taxon>Bradyrhizobium</taxon>
    </lineage>
</organism>
<reference evidence="1" key="1">
    <citation type="journal article" date="2014" name="Int. J. Syst. Evol. Microbiol.">
        <title>Complete genome sequence of Corynebacterium casei LMG S-19264T (=DSM 44701T), isolated from a smear-ripened cheese.</title>
        <authorList>
            <consortium name="US DOE Joint Genome Institute (JGI-PGF)"/>
            <person name="Walter F."/>
            <person name="Albersmeier A."/>
            <person name="Kalinowski J."/>
            <person name="Ruckert C."/>
        </authorList>
    </citation>
    <scope>NUCLEOTIDE SEQUENCE</scope>
    <source>
        <strain evidence="1">CGMCC 1.15034</strain>
    </source>
</reference>
<sequence length="67" mass="7200">MISVAGGRTLPGMMSAPVKADPPILICSRCRRPMTFLATLPAILDLPAVHAFQCRPCLRVETIPLSP</sequence>
<evidence type="ECO:0000313" key="3">
    <source>
        <dbReference type="Proteomes" id="UP000593880"/>
    </source>
</evidence>
<reference evidence="1" key="3">
    <citation type="submission" date="2022-12" db="EMBL/GenBank/DDBJ databases">
        <authorList>
            <person name="Sun Q."/>
            <person name="Zhou Y."/>
        </authorList>
    </citation>
    <scope>NUCLEOTIDE SEQUENCE</scope>
    <source>
        <strain evidence="1">CGMCC 1.15034</strain>
    </source>
</reference>
<name>A0A410V779_9BRAD</name>
<evidence type="ECO:0000313" key="4">
    <source>
        <dbReference type="Proteomes" id="UP000625079"/>
    </source>
</evidence>
<gene>
    <name evidence="1" type="ORF">GCM10010987_27040</name>
    <name evidence="2" type="ORF">XH86_19015</name>
</gene>
<dbReference type="EMBL" id="BMHC01000004">
    <property type="protein sequence ID" value="GGI23969.1"/>
    <property type="molecule type" value="Genomic_DNA"/>
</dbReference>
<evidence type="ECO:0000313" key="1">
    <source>
        <dbReference type="EMBL" id="GGI23969.1"/>
    </source>
</evidence>